<gene>
    <name evidence="2" type="ORF">UV41_C0066G0005</name>
</gene>
<evidence type="ECO:0000313" key="3">
    <source>
        <dbReference type="Proteomes" id="UP000034785"/>
    </source>
</evidence>
<reference evidence="2 3" key="1">
    <citation type="journal article" date="2015" name="Nature">
        <title>rRNA introns, odd ribosomes, and small enigmatic genomes across a large radiation of phyla.</title>
        <authorList>
            <person name="Brown C.T."/>
            <person name="Hug L.A."/>
            <person name="Thomas B.C."/>
            <person name="Sharon I."/>
            <person name="Castelle C.J."/>
            <person name="Singh A."/>
            <person name="Wilkins M.J."/>
            <person name="Williams K.H."/>
            <person name="Banfield J.F."/>
        </authorList>
    </citation>
    <scope>NUCLEOTIDE SEQUENCE [LARGE SCALE GENOMIC DNA]</scope>
</reference>
<accession>A0A0G1DDX2</accession>
<feature type="domain" description="RNase H type-1" evidence="1">
    <location>
        <begin position="1"/>
        <end position="75"/>
    </location>
</feature>
<dbReference type="Gene3D" id="3.30.420.10">
    <property type="entry name" value="Ribonuclease H-like superfamily/Ribonuclease H"/>
    <property type="match status" value="1"/>
</dbReference>
<organism evidence="2 3">
    <name type="scientific">Candidatus Daviesbacteria bacterium GW2011_GWA2_42_7</name>
    <dbReference type="NCBI Taxonomy" id="1618425"/>
    <lineage>
        <taxon>Bacteria</taxon>
        <taxon>Candidatus Daviesiibacteriota</taxon>
    </lineage>
</organism>
<dbReference type="InterPro" id="IPR012337">
    <property type="entry name" value="RNaseH-like_sf"/>
</dbReference>
<dbReference type="EMBL" id="LCEJ01000066">
    <property type="protein sequence ID" value="KKS69036.1"/>
    <property type="molecule type" value="Genomic_DNA"/>
</dbReference>
<dbReference type="InterPro" id="IPR036397">
    <property type="entry name" value="RNaseH_sf"/>
</dbReference>
<dbReference type="PROSITE" id="PS50879">
    <property type="entry name" value="RNASE_H_1"/>
    <property type="match status" value="1"/>
</dbReference>
<protein>
    <submittedName>
        <fullName evidence="2">Ribonuclease HI</fullName>
    </submittedName>
</protein>
<dbReference type="GO" id="GO:0004523">
    <property type="term" value="F:RNA-DNA hybrid ribonuclease activity"/>
    <property type="evidence" value="ECO:0007669"/>
    <property type="project" value="InterPro"/>
</dbReference>
<proteinExistence type="predicted"/>
<dbReference type="GO" id="GO:0003676">
    <property type="term" value="F:nucleic acid binding"/>
    <property type="evidence" value="ECO:0007669"/>
    <property type="project" value="InterPro"/>
</dbReference>
<dbReference type="SUPFAM" id="SSF53098">
    <property type="entry name" value="Ribonuclease H-like"/>
    <property type="match status" value="1"/>
</dbReference>
<evidence type="ECO:0000259" key="1">
    <source>
        <dbReference type="PROSITE" id="PS50879"/>
    </source>
</evidence>
<dbReference type="Pfam" id="PF00075">
    <property type="entry name" value="RNase_H"/>
    <property type="match status" value="1"/>
</dbReference>
<name>A0A0G1DDX2_9BACT</name>
<dbReference type="InterPro" id="IPR002156">
    <property type="entry name" value="RNaseH_domain"/>
</dbReference>
<evidence type="ECO:0000313" key="2">
    <source>
        <dbReference type="EMBL" id="KKS69036.1"/>
    </source>
</evidence>
<dbReference type="AlphaFoldDB" id="A0A0G1DDX2"/>
<comment type="caution">
    <text evidence="2">The sequence shown here is derived from an EMBL/GenBank/DDBJ whole genome shotgun (WGS) entry which is preliminary data.</text>
</comment>
<dbReference type="Proteomes" id="UP000034785">
    <property type="component" value="Unassembled WGS sequence"/>
</dbReference>
<sequence>MEKIIINTDGAARGNPGPAAASFVIRKGSGEVLAKEGVLLGETTNNVAEYMAVKIAFDKIVQDFSGILPAFRLWP</sequence>